<keyword evidence="1" id="KW-0472">Membrane</keyword>
<keyword evidence="1" id="KW-0812">Transmembrane</keyword>
<dbReference type="Pfam" id="PF10710">
    <property type="entry name" value="DUF2512"/>
    <property type="match status" value="1"/>
</dbReference>
<dbReference type="EMBL" id="JASKHM010000009">
    <property type="protein sequence ID" value="MEQ4483909.1"/>
    <property type="molecule type" value="Genomic_DNA"/>
</dbReference>
<name>A0ABV1KV23_9BACL</name>
<protein>
    <submittedName>
        <fullName evidence="2">DUF2512 family protein</fullName>
    </submittedName>
</protein>
<feature type="transmembrane region" description="Helical" evidence="1">
    <location>
        <begin position="12"/>
        <end position="41"/>
    </location>
</feature>
<sequence length="73" mass="7826">MKFVMKWILDGAVVVLLLMYFADVPFIEAVIAVTALTIIAYGVGDQVILRSTNNAVATLADGVLGFLTVEPVK</sequence>
<proteinExistence type="predicted"/>
<evidence type="ECO:0000313" key="3">
    <source>
        <dbReference type="Proteomes" id="UP001493487"/>
    </source>
</evidence>
<accession>A0ABV1KV23</accession>
<reference evidence="2 3" key="1">
    <citation type="journal article" date="2023" name="Genome Announc.">
        <title>Pan-Genome Analyses of the Genus Cohnella and Proposal of the Novel Species Cohnella silvisoli sp. nov., Isolated from Forest Soil.</title>
        <authorList>
            <person name="Wang C."/>
            <person name="Mao L."/>
            <person name="Bao G."/>
            <person name="Zhu H."/>
        </authorList>
    </citation>
    <scope>NUCLEOTIDE SEQUENCE [LARGE SCALE GENOMIC DNA]</scope>
    <source>
        <strain evidence="2 3">NL03-T5-1</strain>
    </source>
</reference>
<gene>
    <name evidence="2" type="ORF">QJS35_16045</name>
</gene>
<comment type="caution">
    <text evidence="2">The sequence shown here is derived from an EMBL/GenBank/DDBJ whole genome shotgun (WGS) entry which is preliminary data.</text>
</comment>
<keyword evidence="3" id="KW-1185">Reference proteome</keyword>
<organism evidence="2 3">
    <name type="scientific">Cohnella silvisoli</name>
    <dbReference type="NCBI Taxonomy" id="2873699"/>
    <lineage>
        <taxon>Bacteria</taxon>
        <taxon>Bacillati</taxon>
        <taxon>Bacillota</taxon>
        <taxon>Bacilli</taxon>
        <taxon>Bacillales</taxon>
        <taxon>Paenibacillaceae</taxon>
        <taxon>Cohnella</taxon>
    </lineage>
</organism>
<dbReference type="RefSeq" id="WP_232186295.1">
    <property type="nucleotide sequence ID" value="NZ_JAIOAP010000008.1"/>
</dbReference>
<evidence type="ECO:0000256" key="1">
    <source>
        <dbReference type="SAM" id="Phobius"/>
    </source>
</evidence>
<dbReference type="Proteomes" id="UP001493487">
    <property type="component" value="Unassembled WGS sequence"/>
</dbReference>
<dbReference type="InterPro" id="IPR019649">
    <property type="entry name" value="DUF2512"/>
</dbReference>
<keyword evidence="1" id="KW-1133">Transmembrane helix</keyword>
<evidence type="ECO:0000313" key="2">
    <source>
        <dbReference type="EMBL" id="MEQ4483909.1"/>
    </source>
</evidence>